<organism evidence="3 4">
    <name type="scientific">Parachaetomium inaequale</name>
    <dbReference type="NCBI Taxonomy" id="2588326"/>
    <lineage>
        <taxon>Eukaryota</taxon>
        <taxon>Fungi</taxon>
        <taxon>Dikarya</taxon>
        <taxon>Ascomycota</taxon>
        <taxon>Pezizomycotina</taxon>
        <taxon>Sordariomycetes</taxon>
        <taxon>Sordariomycetidae</taxon>
        <taxon>Sordariales</taxon>
        <taxon>Chaetomiaceae</taxon>
        <taxon>Parachaetomium</taxon>
    </lineage>
</organism>
<feature type="compositionally biased region" description="Low complexity" evidence="1">
    <location>
        <begin position="431"/>
        <end position="444"/>
    </location>
</feature>
<proteinExistence type="predicted"/>
<dbReference type="PANTHER" id="PTHR42029:SF2">
    <property type="entry name" value="WAX SYNTHASE DOMAIN-CONTAINING PROTEIN"/>
    <property type="match status" value="1"/>
</dbReference>
<dbReference type="EMBL" id="MU854317">
    <property type="protein sequence ID" value="KAK4044654.1"/>
    <property type="molecule type" value="Genomic_DNA"/>
</dbReference>
<protein>
    <recommendedName>
        <fullName evidence="2">DUF7735 domain-containing protein</fullName>
    </recommendedName>
</protein>
<evidence type="ECO:0000313" key="3">
    <source>
        <dbReference type="EMBL" id="KAK4044654.1"/>
    </source>
</evidence>
<keyword evidence="4" id="KW-1185">Reference proteome</keyword>
<feature type="domain" description="DUF7735" evidence="2">
    <location>
        <begin position="288"/>
        <end position="410"/>
    </location>
</feature>
<dbReference type="Proteomes" id="UP001303115">
    <property type="component" value="Unassembled WGS sequence"/>
</dbReference>
<evidence type="ECO:0000256" key="1">
    <source>
        <dbReference type="SAM" id="MobiDB-lite"/>
    </source>
</evidence>
<evidence type="ECO:0000259" key="2">
    <source>
        <dbReference type="Pfam" id="PF24870"/>
    </source>
</evidence>
<feature type="region of interest" description="Disordered" evidence="1">
    <location>
        <begin position="413"/>
        <end position="451"/>
    </location>
</feature>
<dbReference type="PANTHER" id="PTHR42029">
    <property type="entry name" value="AN04G07800"/>
    <property type="match status" value="1"/>
</dbReference>
<dbReference type="AlphaFoldDB" id="A0AAN6PSS8"/>
<dbReference type="InterPro" id="IPR056637">
    <property type="entry name" value="DUF7735"/>
</dbReference>
<accession>A0AAN6PSS8</accession>
<evidence type="ECO:0000313" key="4">
    <source>
        <dbReference type="Proteomes" id="UP001303115"/>
    </source>
</evidence>
<comment type="caution">
    <text evidence="3">The sequence shown here is derived from an EMBL/GenBank/DDBJ whole genome shotgun (WGS) entry which is preliminary data.</text>
</comment>
<gene>
    <name evidence="3" type="ORF">C8A01DRAFT_31150</name>
</gene>
<sequence length="475" mass="52625">MPKLSEVRYSREATVAAVSGYYEFLASMYLDESDIQRPPEGGGLGKTDEVIMLLCHLPYLRTTLDSGSKSVQAGPYACRFYSWIDFFRSLDRPGVDVEYELEEPKIMAEDSNIGPVPAHVVGLISTKEDLFMLDTELGVVYWLSCPGRIRWGPTLTRERILDDAYDYAAEEEADWRAEPVWAVADFFELLKDQFRRLWAIPMSPSVVYDFDMRLRDQVKDALPLVQAIYREHGWPDLGRYRKEKCLGAVEAALRERYGEDCRYLGLPHRAPERHHHGPLDVRDREVRERYFDDSPRPSGALDKAMVSYGSQLLETCKTSGTYSQPCAFPDKTRWCGVTTALPASLLPAYSAYASNASAWWSAHSSRAVEVAQMCPVLWYETGNFGVLGGAVWLNHTLINAECYAEAHLTAAGETGPTATPGQRVESEGSAPTSTPTPTPKQTDTASNGVAGHADGGQMWAVAASGLAAAWANVAL</sequence>
<name>A0AAN6PSS8_9PEZI</name>
<dbReference type="Pfam" id="PF24870">
    <property type="entry name" value="DUF7735"/>
    <property type="match status" value="1"/>
</dbReference>
<reference evidence="4" key="1">
    <citation type="journal article" date="2023" name="Mol. Phylogenet. Evol.">
        <title>Genome-scale phylogeny and comparative genomics of the fungal order Sordariales.</title>
        <authorList>
            <person name="Hensen N."/>
            <person name="Bonometti L."/>
            <person name="Westerberg I."/>
            <person name="Brannstrom I.O."/>
            <person name="Guillou S."/>
            <person name="Cros-Aarteil S."/>
            <person name="Calhoun S."/>
            <person name="Haridas S."/>
            <person name="Kuo A."/>
            <person name="Mondo S."/>
            <person name="Pangilinan J."/>
            <person name="Riley R."/>
            <person name="LaButti K."/>
            <person name="Andreopoulos B."/>
            <person name="Lipzen A."/>
            <person name="Chen C."/>
            <person name="Yan M."/>
            <person name="Daum C."/>
            <person name="Ng V."/>
            <person name="Clum A."/>
            <person name="Steindorff A."/>
            <person name="Ohm R.A."/>
            <person name="Martin F."/>
            <person name="Silar P."/>
            <person name="Natvig D.O."/>
            <person name="Lalanne C."/>
            <person name="Gautier V."/>
            <person name="Ament-Velasquez S.L."/>
            <person name="Kruys A."/>
            <person name="Hutchinson M.I."/>
            <person name="Powell A.J."/>
            <person name="Barry K."/>
            <person name="Miller A.N."/>
            <person name="Grigoriev I.V."/>
            <person name="Debuchy R."/>
            <person name="Gladieux P."/>
            <person name="Hiltunen Thoren M."/>
            <person name="Johannesson H."/>
        </authorList>
    </citation>
    <scope>NUCLEOTIDE SEQUENCE [LARGE SCALE GENOMIC DNA]</scope>
    <source>
        <strain evidence="4">CBS 284.82</strain>
    </source>
</reference>